<dbReference type="EC" id="6.3.5.3" evidence="3 11"/>
<dbReference type="Pfam" id="PF18076">
    <property type="entry name" value="FGAR-AT_N"/>
    <property type="match status" value="1"/>
</dbReference>
<evidence type="ECO:0000256" key="5">
    <source>
        <dbReference type="ARBA" id="ARBA00022723"/>
    </source>
</evidence>
<evidence type="ECO:0000259" key="14">
    <source>
        <dbReference type="Pfam" id="PF18076"/>
    </source>
</evidence>
<feature type="domain" description="PurM-like C-terminal" evidence="12">
    <location>
        <begin position="407"/>
        <end position="563"/>
    </location>
</feature>
<dbReference type="PANTHER" id="PTHR10099">
    <property type="entry name" value="PHOSPHORIBOSYLFORMYLGLYCINAMIDINE SYNTHASE"/>
    <property type="match status" value="1"/>
</dbReference>
<dbReference type="Gene3D" id="3.90.650.10">
    <property type="entry name" value="PurM-like C-terminal domain"/>
    <property type="match status" value="2"/>
</dbReference>
<name>A0A520MYH0_9GAMM</name>
<dbReference type="InterPro" id="IPR036676">
    <property type="entry name" value="PurM-like_C_sf"/>
</dbReference>
<dbReference type="UniPathway" id="UPA00074">
    <property type="reaction ID" value="UER00128"/>
</dbReference>
<dbReference type="GO" id="GO:0046872">
    <property type="term" value="F:metal ion binding"/>
    <property type="evidence" value="ECO:0007669"/>
    <property type="project" value="UniProtKB-KW"/>
</dbReference>
<keyword evidence="4 16" id="KW-0436">Ligase</keyword>
<dbReference type="EMBL" id="SHBE01000005">
    <property type="protein sequence ID" value="RZO26264.1"/>
    <property type="molecule type" value="Genomic_DNA"/>
</dbReference>
<dbReference type="GO" id="GO:0005737">
    <property type="term" value="C:cytoplasm"/>
    <property type="evidence" value="ECO:0007669"/>
    <property type="project" value="TreeGrafter"/>
</dbReference>
<comment type="caution">
    <text evidence="16">The sequence shown here is derived from an EMBL/GenBank/DDBJ whole genome shotgun (WGS) entry which is preliminary data.</text>
</comment>
<dbReference type="Gene3D" id="3.40.50.880">
    <property type="match status" value="1"/>
</dbReference>
<evidence type="ECO:0000256" key="6">
    <source>
        <dbReference type="ARBA" id="ARBA00022741"/>
    </source>
</evidence>
<reference evidence="16 17" key="1">
    <citation type="submission" date="2019-02" db="EMBL/GenBank/DDBJ databases">
        <title>Prokaryotic population dynamics and viral predation in marine succession experiment using metagenomics: the confinement effect.</title>
        <authorList>
            <person name="Haro-Moreno J.M."/>
            <person name="Rodriguez-Valera F."/>
            <person name="Lopez-Perez M."/>
        </authorList>
    </citation>
    <scope>NUCLEOTIDE SEQUENCE [LARGE SCALE GENOMIC DNA]</scope>
    <source>
        <strain evidence="16">MED-G159</strain>
    </source>
</reference>
<evidence type="ECO:0000313" key="16">
    <source>
        <dbReference type="EMBL" id="RZO26264.1"/>
    </source>
</evidence>
<dbReference type="SUPFAM" id="SSF56042">
    <property type="entry name" value="PurM C-terminal domain-like"/>
    <property type="match status" value="2"/>
</dbReference>
<dbReference type="InterPro" id="IPR010073">
    <property type="entry name" value="PurL_large"/>
</dbReference>
<dbReference type="CDD" id="cd02203">
    <property type="entry name" value="PurL_repeat1"/>
    <property type="match status" value="1"/>
</dbReference>
<feature type="domain" description="Phosphoribosylformylglycinamidine synthase N-terminal" evidence="14">
    <location>
        <begin position="32"/>
        <end position="136"/>
    </location>
</feature>
<keyword evidence="8" id="KW-0067">ATP-binding</keyword>
<dbReference type="GO" id="GO:0006189">
    <property type="term" value="P:'de novo' IMP biosynthetic process"/>
    <property type="evidence" value="ECO:0007669"/>
    <property type="project" value="UniProtKB-UniRule"/>
</dbReference>
<dbReference type="InterPro" id="IPR040707">
    <property type="entry name" value="FGAR-AT_N"/>
</dbReference>
<evidence type="ECO:0000259" key="15">
    <source>
        <dbReference type="Pfam" id="PF22689"/>
    </source>
</evidence>
<evidence type="ECO:0000256" key="11">
    <source>
        <dbReference type="NCBIfam" id="TIGR01735"/>
    </source>
</evidence>
<dbReference type="Proteomes" id="UP000315825">
    <property type="component" value="Unassembled WGS sequence"/>
</dbReference>
<evidence type="ECO:0000259" key="13">
    <source>
        <dbReference type="Pfam" id="PF18072"/>
    </source>
</evidence>
<evidence type="ECO:0000259" key="12">
    <source>
        <dbReference type="Pfam" id="PF02769"/>
    </source>
</evidence>
<dbReference type="SUPFAM" id="SSF82697">
    <property type="entry name" value="PurS-like"/>
    <property type="match status" value="1"/>
</dbReference>
<dbReference type="PANTHER" id="PTHR10099:SF1">
    <property type="entry name" value="PHOSPHORIBOSYLFORMYLGLYCINAMIDINE SYNTHASE"/>
    <property type="match status" value="1"/>
</dbReference>
<dbReference type="GO" id="GO:0005524">
    <property type="term" value="F:ATP binding"/>
    <property type="evidence" value="ECO:0007669"/>
    <property type="project" value="UniProtKB-KW"/>
</dbReference>
<dbReference type="NCBIfam" id="NF003672">
    <property type="entry name" value="PRK05297.1"/>
    <property type="match status" value="1"/>
</dbReference>
<evidence type="ECO:0000256" key="4">
    <source>
        <dbReference type="ARBA" id="ARBA00022598"/>
    </source>
</evidence>
<keyword evidence="7" id="KW-0658">Purine biosynthesis</keyword>
<dbReference type="SUPFAM" id="SSF55326">
    <property type="entry name" value="PurM N-terminal domain-like"/>
    <property type="match status" value="2"/>
</dbReference>
<keyword evidence="6" id="KW-0547">Nucleotide-binding</keyword>
<dbReference type="SUPFAM" id="SSF109736">
    <property type="entry name" value="FGAM synthase PurL, linker domain"/>
    <property type="match status" value="1"/>
</dbReference>
<evidence type="ECO:0000256" key="8">
    <source>
        <dbReference type="ARBA" id="ARBA00022840"/>
    </source>
</evidence>
<dbReference type="SUPFAM" id="SSF52317">
    <property type="entry name" value="Class I glutamine amidotransferase-like"/>
    <property type="match status" value="1"/>
</dbReference>
<comment type="similarity">
    <text evidence="2">In the N-terminal section; belongs to the FGAMS family.</text>
</comment>
<dbReference type="NCBIfam" id="TIGR01735">
    <property type="entry name" value="FGAM_synt"/>
    <property type="match status" value="1"/>
</dbReference>
<evidence type="ECO:0000313" key="17">
    <source>
        <dbReference type="Proteomes" id="UP000315825"/>
    </source>
</evidence>
<feature type="domain" description="PurM-like C-terminal" evidence="12">
    <location>
        <begin position="810"/>
        <end position="935"/>
    </location>
</feature>
<evidence type="ECO:0000256" key="9">
    <source>
        <dbReference type="ARBA" id="ARBA00022842"/>
    </source>
</evidence>
<proteinExistence type="inferred from homology"/>
<evidence type="ECO:0000256" key="10">
    <source>
        <dbReference type="ARBA" id="ARBA00022962"/>
    </source>
</evidence>
<dbReference type="Gene3D" id="3.30.1330.10">
    <property type="entry name" value="PurM-like, N-terminal domain"/>
    <property type="match status" value="2"/>
</dbReference>
<evidence type="ECO:0000256" key="1">
    <source>
        <dbReference type="ARBA" id="ARBA00004920"/>
    </source>
</evidence>
<keyword evidence="9" id="KW-0460">Magnesium</keyword>
<dbReference type="AlphaFoldDB" id="A0A520MYH0"/>
<gene>
    <name evidence="16" type="ORF">EVA92_03100</name>
</gene>
<dbReference type="InterPro" id="IPR010918">
    <property type="entry name" value="PurM-like_C_dom"/>
</dbReference>
<feature type="domain" description="FGAR-AT PurM N-terminal-like" evidence="15">
    <location>
        <begin position="621"/>
        <end position="777"/>
    </location>
</feature>
<dbReference type="Pfam" id="PF02769">
    <property type="entry name" value="AIRS_C"/>
    <property type="match status" value="2"/>
</dbReference>
<evidence type="ECO:0000256" key="7">
    <source>
        <dbReference type="ARBA" id="ARBA00022755"/>
    </source>
</evidence>
<organism evidence="16 17">
    <name type="scientific">SAR86 cluster bacterium</name>
    <dbReference type="NCBI Taxonomy" id="2030880"/>
    <lineage>
        <taxon>Bacteria</taxon>
        <taxon>Pseudomonadati</taxon>
        <taxon>Pseudomonadota</taxon>
        <taxon>Gammaproteobacteria</taxon>
        <taxon>SAR86 cluster</taxon>
    </lineage>
</organism>
<dbReference type="Gene3D" id="1.10.8.750">
    <property type="entry name" value="Phosphoribosylformylglycinamidine synthase, linker domain"/>
    <property type="match status" value="1"/>
</dbReference>
<dbReference type="InterPro" id="IPR036604">
    <property type="entry name" value="PurS-like_sf"/>
</dbReference>
<keyword evidence="10" id="KW-0315">Glutamine amidotransferase</keyword>
<accession>A0A520MYH0</accession>
<dbReference type="InterPro" id="IPR041609">
    <property type="entry name" value="PurL_linker"/>
</dbReference>
<dbReference type="SMART" id="SM01211">
    <property type="entry name" value="GATase_5"/>
    <property type="match status" value="1"/>
</dbReference>
<dbReference type="Pfam" id="PF13507">
    <property type="entry name" value="GATase_5"/>
    <property type="match status" value="1"/>
</dbReference>
<feature type="domain" description="Phosphoribosylformylglycinamidine synthase linker" evidence="13">
    <location>
        <begin position="156"/>
        <end position="205"/>
    </location>
</feature>
<evidence type="ECO:0000256" key="2">
    <source>
        <dbReference type="ARBA" id="ARBA00008608"/>
    </source>
</evidence>
<dbReference type="Pfam" id="PF22689">
    <property type="entry name" value="FGAR-AT_PurM_N-like"/>
    <property type="match status" value="1"/>
</dbReference>
<sequence>MSKKIIFLEGSPIIHENHFKTVLANQGDYQSRYIFYLEFDKTPSSDDIQKVSKALDAKDNSFVPNLVITPRVGTQSAWSSKAQDIFKNIGIKSVKKVERFKTLLMKKDVTKGLMWDLIDKMTESYFLSLEESKASFVFQGRKPSITYPIHKDHSLLNQLNSSLGLALNESEIKYLNLIFQKLEREISDAELMMFSQINSEHCRHKIFRSRWKTDIPFSYDSLFDAIKSTTGETASHVLSAYHDNSAVIKSFSSNQLETSGTNIFKNYEDKVHTTIKVETHNHPTGISPYEGAATGSGGEIRDCAATGRGARPKAGFVGLCLSHLRLSNKLEPWEVPLKKPDYLASPKDIIFEGPIGSSTYNNEFGRPAIFGYFRTLEYQNYGFHKPIMLAGGIGSIKENLIKKGAPKDGDLVIVLGGPSMLIGLGGGTASSIKGISNSDLDFSSVQRSNPEMQRRAQQVLDRLNSRSTKSPISFIHDVGAGGISNAIPELAKDTNLGVRVDLANIDCHDSTMSPMEMWCNESQERYVFSIPKKKLPALQHICNLERCPFSVAGVLTDERKIHVEFEGKVIVDLYLDDLFGEIPLPELIGSNSDRSLPLESLPHDDLLKHLHNVLRFPAVASKKFLITIGDRTVSGLVFRDQFIGNKQVPVSDYAATLDQLDTYSGQVFSIGEKPSIAISNPEASTRMAMAEAITNVCGVVHDSIEKLTFSANWMSSTKSSDEKGDLVRGVESVVNLSEDLGVSIPVGKDSLSMKTRWQDDSEKEVTSPMTLNISVFSNVMDLRESVTPELSNDETTLLHLWINENDFRMGGSCLYQSYGLYGGETPDLEKPKQLKRLFNSTQKLLKQHKICALHDISDGGLITSLLEMSLCSGQGLSINLNLSDKSKIIPKLFSEEIGLVVEVPNKHLKGVKDYYQEKDIYCEEIAKKSAEKTFKLINFNEEIFSVDINTLFKSWDSMSHQVQSERDSKTCASEEQDNFVNFDYFITPEINFVTPKISSSLFSKKPRVALLREQGINGQYDMAAALMASGFEVEDLHMSEIGERVKDLGAFNGLVIPGGFSYGDVMGAGRGMANSILLKPKMKKIFKRFFEDKTKFAFGVCNGCQFLSNLAEIIPGANGWPSFNRNTSNQYECRLVQVKIEKSQSILMQGMEGSTIPVMVSHGEGRVDFKENLVSKSIAKYVDPRHKPTSSYPFNPNGSQEAIAGVCNDDGRITIMMPHPERTFLTKQYSWAPKDWGEESPWFKIFDNAFQFSKKN</sequence>
<dbReference type="InterPro" id="IPR029062">
    <property type="entry name" value="Class_I_gatase-like"/>
</dbReference>
<dbReference type="InterPro" id="IPR036921">
    <property type="entry name" value="PurM-like_N_sf"/>
</dbReference>
<dbReference type="CDD" id="cd01740">
    <property type="entry name" value="GATase1_FGAR_AT"/>
    <property type="match status" value="1"/>
</dbReference>
<dbReference type="InterPro" id="IPR055181">
    <property type="entry name" value="FGAR-AT_PurM_N-like"/>
</dbReference>
<comment type="pathway">
    <text evidence="1">Purine metabolism; IMP biosynthesis via de novo pathway; 5-amino-1-(5-phospho-D-ribosyl)imidazole from N(2)-formyl-N(1)-(5-phospho-D-ribosyl)glycinamide: step 1/2.</text>
</comment>
<dbReference type="Pfam" id="PF18072">
    <property type="entry name" value="FGAR-AT_linker"/>
    <property type="match status" value="1"/>
</dbReference>
<dbReference type="GO" id="GO:0004642">
    <property type="term" value="F:phosphoribosylformylglycinamidine synthase activity"/>
    <property type="evidence" value="ECO:0007669"/>
    <property type="project" value="UniProtKB-UniRule"/>
</dbReference>
<evidence type="ECO:0000256" key="3">
    <source>
        <dbReference type="ARBA" id="ARBA00012747"/>
    </source>
</evidence>
<dbReference type="PROSITE" id="PS51273">
    <property type="entry name" value="GATASE_TYPE_1"/>
    <property type="match status" value="1"/>
</dbReference>
<protein>
    <recommendedName>
        <fullName evidence="3 11">Phosphoribosylformylglycinamidine synthase</fullName>
        <ecNumber evidence="3 11">6.3.5.3</ecNumber>
    </recommendedName>
</protein>
<keyword evidence="5" id="KW-0479">Metal-binding</keyword>
<dbReference type="CDD" id="cd02204">
    <property type="entry name" value="PurL_repeat2"/>
    <property type="match status" value="1"/>
</dbReference>